<dbReference type="PANTHER" id="PTHR11422:SF6">
    <property type="entry name" value="HEMICENTIN-1 ISOFORM X1"/>
    <property type="match status" value="1"/>
</dbReference>
<gene>
    <name evidence="4" type="ORF">AAFF_G00071220</name>
</gene>
<keyword evidence="2" id="KW-1133">Transmembrane helix</keyword>
<dbReference type="InterPro" id="IPR013783">
    <property type="entry name" value="Ig-like_fold"/>
</dbReference>
<comment type="caution">
    <text evidence="4">The sequence shown here is derived from an EMBL/GenBank/DDBJ whole genome shotgun (WGS) entry which is preliminary data.</text>
</comment>
<dbReference type="PROSITE" id="PS50835">
    <property type="entry name" value="IG_LIKE"/>
    <property type="match status" value="2"/>
</dbReference>
<dbReference type="Gene3D" id="2.60.40.10">
    <property type="entry name" value="Immunoglobulins"/>
    <property type="match status" value="3"/>
</dbReference>
<feature type="transmembrane region" description="Helical" evidence="2">
    <location>
        <begin position="341"/>
        <end position="364"/>
    </location>
</feature>
<name>A0AAD7RYX7_9TELE</name>
<evidence type="ECO:0000313" key="4">
    <source>
        <dbReference type="EMBL" id="KAJ8392918.1"/>
    </source>
</evidence>
<dbReference type="EMBL" id="JAINUG010000142">
    <property type="protein sequence ID" value="KAJ8392918.1"/>
    <property type="molecule type" value="Genomic_DNA"/>
</dbReference>
<dbReference type="AlphaFoldDB" id="A0AAD7RYX7"/>
<dbReference type="InterPro" id="IPR036179">
    <property type="entry name" value="Ig-like_dom_sf"/>
</dbReference>
<dbReference type="InterPro" id="IPR003599">
    <property type="entry name" value="Ig_sub"/>
</dbReference>
<dbReference type="Pfam" id="PF12104">
    <property type="entry name" value="Tcell_CD4_C"/>
    <property type="match status" value="1"/>
</dbReference>
<reference evidence="4" key="1">
    <citation type="journal article" date="2023" name="Science">
        <title>Genome structures resolve the early diversification of teleost fishes.</title>
        <authorList>
            <person name="Parey E."/>
            <person name="Louis A."/>
            <person name="Montfort J."/>
            <person name="Bouchez O."/>
            <person name="Roques C."/>
            <person name="Iampietro C."/>
            <person name="Lluch J."/>
            <person name="Castinel A."/>
            <person name="Donnadieu C."/>
            <person name="Desvignes T."/>
            <person name="Floi Bucao C."/>
            <person name="Jouanno E."/>
            <person name="Wen M."/>
            <person name="Mejri S."/>
            <person name="Dirks R."/>
            <person name="Jansen H."/>
            <person name="Henkel C."/>
            <person name="Chen W.J."/>
            <person name="Zahm M."/>
            <person name="Cabau C."/>
            <person name="Klopp C."/>
            <person name="Thompson A.W."/>
            <person name="Robinson-Rechavi M."/>
            <person name="Braasch I."/>
            <person name="Lecointre G."/>
            <person name="Bobe J."/>
            <person name="Postlethwait J.H."/>
            <person name="Berthelot C."/>
            <person name="Roest Crollius H."/>
            <person name="Guiguen Y."/>
        </authorList>
    </citation>
    <scope>NUCLEOTIDE SEQUENCE</scope>
    <source>
        <strain evidence="4">NC1722</strain>
    </source>
</reference>
<protein>
    <recommendedName>
        <fullName evidence="3">Ig-like domain-containing protein</fullName>
    </recommendedName>
</protein>
<dbReference type="SUPFAM" id="SSF48726">
    <property type="entry name" value="Immunoglobulin"/>
    <property type="match status" value="3"/>
</dbReference>
<keyword evidence="2" id="KW-0472">Membrane</keyword>
<dbReference type="InterPro" id="IPR021963">
    <property type="entry name" value="Tcell_CD4_Cterm"/>
</dbReference>
<dbReference type="SMART" id="SM00409">
    <property type="entry name" value="IG"/>
    <property type="match status" value="3"/>
</dbReference>
<feature type="transmembrane region" description="Helical" evidence="2">
    <location>
        <begin position="12"/>
        <end position="33"/>
    </location>
</feature>
<evidence type="ECO:0000313" key="5">
    <source>
        <dbReference type="Proteomes" id="UP001221898"/>
    </source>
</evidence>
<feature type="region of interest" description="Disordered" evidence="1">
    <location>
        <begin position="394"/>
        <end position="415"/>
    </location>
</feature>
<accession>A0AAD7RYX7</accession>
<evidence type="ECO:0000256" key="1">
    <source>
        <dbReference type="SAM" id="MobiDB-lite"/>
    </source>
</evidence>
<evidence type="ECO:0000256" key="2">
    <source>
        <dbReference type="SAM" id="Phobius"/>
    </source>
</evidence>
<keyword evidence="5" id="KW-1185">Reference proteome</keyword>
<keyword evidence="2" id="KW-0812">Transmembrane</keyword>
<feature type="domain" description="Ig-like" evidence="3">
    <location>
        <begin position="135"/>
        <end position="195"/>
    </location>
</feature>
<dbReference type="InterPro" id="IPR007110">
    <property type="entry name" value="Ig-like_dom"/>
</dbReference>
<evidence type="ECO:0000259" key="3">
    <source>
        <dbReference type="PROSITE" id="PS50835"/>
    </source>
</evidence>
<dbReference type="Proteomes" id="UP001221898">
    <property type="component" value="Unassembled WGS sequence"/>
</dbReference>
<proteinExistence type="predicted"/>
<sequence length="415" mass="45499">MQGDSTSQNLQFQICLKMTCILSLIVLCLGSIICDDFYVERGKTANMHCNIAHATTDEWTYNSQSIVKENRKTGRQIKGPAPMASRAKIVRNSLEISRLESADSGPYACKSETDKIEHKLYVISVSASPAGPFIQGTKVKLQCQISGDPKLKPVWLRPNGKPATTSDTGSLALTTADTGEWACQVNSHKIKLQITVLGLLPSPKLSVKKGDSVLLPCTPSLSLSSSGLQLQEGGWKRLKPNPAPLLSLGKTLIWNSVEVQKKSLEFPQEKLDGNFSVILKNVQQSGLYECSLKFKEKGNVTAQVVLEVNSQPVESVDTVGTGPDTDVIQSDSEKVFLGLSLWIWLGVGVGSLVLIVLIAVIVSINQRNKRMKKRARKLRLMRQTLTARDYCQCNRTAGRPNGRPRAASAIKERQR</sequence>
<organism evidence="4 5">
    <name type="scientific">Aldrovandia affinis</name>
    <dbReference type="NCBI Taxonomy" id="143900"/>
    <lineage>
        <taxon>Eukaryota</taxon>
        <taxon>Metazoa</taxon>
        <taxon>Chordata</taxon>
        <taxon>Craniata</taxon>
        <taxon>Vertebrata</taxon>
        <taxon>Euteleostomi</taxon>
        <taxon>Actinopterygii</taxon>
        <taxon>Neopterygii</taxon>
        <taxon>Teleostei</taxon>
        <taxon>Notacanthiformes</taxon>
        <taxon>Halosauridae</taxon>
        <taxon>Aldrovandia</taxon>
    </lineage>
</organism>
<dbReference type="InterPro" id="IPR013106">
    <property type="entry name" value="Ig_V-set"/>
</dbReference>
<feature type="domain" description="Ig-like" evidence="3">
    <location>
        <begin position="1"/>
        <end position="126"/>
    </location>
</feature>
<dbReference type="Pfam" id="PF07686">
    <property type="entry name" value="V-set"/>
    <property type="match status" value="1"/>
</dbReference>
<dbReference type="PANTHER" id="PTHR11422">
    <property type="entry name" value="T-CELL SURFACE GLYCOPROTEIN CD4"/>
    <property type="match status" value="1"/>
</dbReference>